<dbReference type="EMBL" id="JBHSPH010000020">
    <property type="protein sequence ID" value="MFC5865430.1"/>
    <property type="molecule type" value="Genomic_DNA"/>
</dbReference>
<gene>
    <name evidence="1" type="ORF">ACFPT7_24205</name>
</gene>
<protein>
    <submittedName>
        <fullName evidence="1">Uncharacterized protein</fullName>
    </submittedName>
</protein>
<reference evidence="2" key="1">
    <citation type="journal article" date="2019" name="Int. J. Syst. Evol. Microbiol.">
        <title>The Global Catalogue of Microorganisms (GCM) 10K type strain sequencing project: providing services to taxonomists for standard genome sequencing and annotation.</title>
        <authorList>
            <consortium name="The Broad Institute Genomics Platform"/>
            <consortium name="The Broad Institute Genome Sequencing Center for Infectious Disease"/>
            <person name="Wu L."/>
            <person name="Ma J."/>
        </authorList>
    </citation>
    <scope>NUCLEOTIDE SEQUENCE [LARGE SCALE GENOMIC DNA]</scope>
    <source>
        <strain evidence="2">JCM 4087</strain>
    </source>
</reference>
<evidence type="ECO:0000313" key="1">
    <source>
        <dbReference type="EMBL" id="MFC5865430.1"/>
    </source>
</evidence>
<name>A0ABW1EMD5_9BACT</name>
<keyword evidence="2" id="KW-1185">Reference proteome</keyword>
<accession>A0ABW1EMD5</accession>
<comment type="caution">
    <text evidence="1">The sequence shown here is derived from an EMBL/GenBank/DDBJ whole genome shotgun (WGS) entry which is preliminary data.</text>
</comment>
<evidence type="ECO:0000313" key="2">
    <source>
        <dbReference type="Proteomes" id="UP001596091"/>
    </source>
</evidence>
<sequence length="182" mass="21463">MRLADKIHILWKRLLSYRKVQWSLADYPIRLKKQSPEQPYVGQRFKTPPYHAQILNWHVSGSGETKEEAIRDLDQSFSERKTKLVNEGKPVPRPGTKVPIEFASQEKTNAFPSLTDDFIHRVLQLEWAWISDESSMWDFHTADNNDEFVARIKEIYDVDVSDIESAKLWQIFERIESKRNAF</sequence>
<proteinExistence type="predicted"/>
<organism evidence="1 2">
    <name type="scientific">Acidicapsa dinghuensis</name>
    <dbReference type="NCBI Taxonomy" id="2218256"/>
    <lineage>
        <taxon>Bacteria</taxon>
        <taxon>Pseudomonadati</taxon>
        <taxon>Acidobacteriota</taxon>
        <taxon>Terriglobia</taxon>
        <taxon>Terriglobales</taxon>
        <taxon>Acidobacteriaceae</taxon>
        <taxon>Acidicapsa</taxon>
    </lineage>
</organism>
<dbReference type="Proteomes" id="UP001596091">
    <property type="component" value="Unassembled WGS sequence"/>
</dbReference>
<dbReference type="RefSeq" id="WP_263341910.1">
    <property type="nucleotide sequence ID" value="NZ_JAGSYH010000008.1"/>
</dbReference>